<accession>A0A0F3RUK5</accession>
<organism evidence="11 12">
    <name type="scientific">Levilactobacillus spicheri</name>
    <dbReference type="NCBI Taxonomy" id="216463"/>
    <lineage>
        <taxon>Bacteria</taxon>
        <taxon>Bacillati</taxon>
        <taxon>Bacillota</taxon>
        <taxon>Bacilli</taxon>
        <taxon>Lactobacillales</taxon>
        <taxon>Lactobacillaceae</taxon>
        <taxon>Levilactobacillus</taxon>
    </lineage>
</organism>
<dbReference type="Pfam" id="PF07282">
    <property type="entry name" value="Cas12f1-like_TNB"/>
    <property type="match status" value="1"/>
</dbReference>
<evidence type="ECO:0000256" key="4">
    <source>
        <dbReference type="ARBA" id="ARBA00022723"/>
    </source>
</evidence>
<comment type="similarity">
    <text evidence="1">In the C-terminal section; belongs to the transposase 35 family.</text>
</comment>
<dbReference type="InterPro" id="IPR001959">
    <property type="entry name" value="Transposase"/>
</dbReference>
<dbReference type="Pfam" id="PF01385">
    <property type="entry name" value="OrfB_IS605"/>
    <property type="match status" value="1"/>
</dbReference>
<evidence type="ECO:0000256" key="5">
    <source>
        <dbReference type="ARBA" id="ARBA00022833"/>
    </source>
</evidence>
<dbReference type="EMBL" id="JZCR01000005">
    <property type="protein sequence ID" value="KJW13681.1"/>
    <property type="molecule type" value="Genomic_DNA"/>
</dbReference>
<keyword evidence="5" id="KW-0862">Zinc</keyword>
<keyword evidence="7" id="KW-0233">DNA recombination</keyword>
<keyword evidence="6" id="KW-0238">DNA-binding</keyword>
<keyword evidence="4" id="KW-0479">Metal-binding</keyword>
<feature type="domain" description="Transposase putative helix-turn-helix" evidence="10">
    <location>
        <begin position="13"/>
        <end position="50"/>
    </location>
</feature>
<dbReference type="AlphaFoldDB" id="A0A0F3RUK5"/>
<feature type="domain" description="Cas12f1-like TNB" evidence="9">
    <location>
        <begin position="341"/>
        <end position="412"/>
    </location>
</feature>
<dbReference type="OrthoDB" id="56768at2"/>
<dbReference type="GO" id="GO:0003677">
    <property type="term" value="F:DNA binding"/>
    <property type="evidence" value="ECO:0007669"/>
    <property type="project" value="UniProtKB-KW"/>
</dbReference>
<name>A0A0F3RUK5_9LACO</name>
<evidence type="ECO:0000259" key="9">
    <source>
        <dbReference type="Pfam" id="PF07282"/>
    </source>
</evidence>
<evidence type="ECO:0000256" key="6">
    <source>
        <dbReference type="ARBA" id="ARBA00023125"/>
    </source>
</evidence>
<dbReference type="PATRIC" id="fig|216463.3.peg.2191"/>
<evidence type="ECO:0000259" key="8">
    <source>
        <dbReference type="Pfam" id="PF01385"/>
    </source>
</evidence>
<proteinExistence type="inferred from homology"/>
<gene>
    <name evidence="11" type="ORF">VC81_01950</name>
</gene>
<evidence type="ECO:0000256" key="2">
    <source>
        <dbReference type="ARBA" id="ARBA00011044"/>
    </source>
</evidence>
<evidence type="ECO:0000256" key="1">
    <source>
        <dbReference type="ARBA" id="ARBA00008761"/>
    </source>
</evidence>
<feature type="domain" description="Probable transposase IS891/IS1136/IS1341" evidence="8">
    <location>
        <begin position="213"/>
        <end position="329"/>
    </location>
</feature>
<keyword evidence="3" id="KW-0815">Transposition</keyword>
<sequence>MRQTMAQLPYHYGVKLRIFPSTKQKRLIKRNSDASRFIYNEMNGMNRELYRLKQVKIPIAQVQQWIQTLKQRLKHPATGISNLHGWLNDRELDSLMKANAIKNYHNAWKLFHKVHQAGTPAFHKRRTEQTYQTDCLYAKKVPTPNMLTGSVRLLDQRHIQIPKLGRLRFKGCPDKLLQNAQVIRIGTVTLSMDATGRYYVSLQLASEQPFVTTPKQATHGKIGIDLNLDNFLTDSMGNVVANPRYYRSMRGKLAKAQRKLSRRATRAKKEHRLLRRSANYQRQRRVVANLQRKVANQRHNFLQLLSTTLIKNHDLVVAEELRSKNMLRNHALAMSIADVGWRTLLDMLAYKADLYDRKLITVNPRNTTQTCSQCQFVMGTDGTHKLTLKDRDWTCPRCQTHHIRDWNAAKNILAKGLVSA</sequence>
<dbReference type="GO" id="GO:0006310">
    <property type="term" value="P:DNA recombination"/>
    <property type="evidence" value="ECO:0007669"/>
    <property type="project" value="UniProtKB-KW"/>
</dbReference>
<dbReference type="NCBIfam" id="NF040570">
    <property type="entry name" value="guided_TnpB"/>
    <property type="match status" value="1"/>
</dbReference>
<evidence type="ECO:0000313" key="12">
    <source>
        <dbReference type="Proteomes" id="UP000033491"/>
    </source>
</evidence>
<dbReference type="GO" id="GO:0032196">
    <property type="term" value="P:transposition"/>
    <property type="evidence" value="ECO:0007669"/>
    <property type="project" value="UniProtKB-KW"/>
</dbReference>
<dbReference type="PANTHER" id="PTHR30405:SF25">
    <property type="entry name" value="RNA-GUIDED DNA ENDONUCLEASE INSQ-RELATED"/>
    <property type="match status" value="1"/>
</dbReference>
<dbReference type="PANTHER" id="PTHR30405">
    <property type="entry name" value="TRANSPOSASE"/>
    <property type="match status" value="1"/>
</dbReference>
<comment type="caution">
    <text evidence="11">The sequence shown here is derived from an EMBL/GenBank/DDBJ whole genome shotgun (WGS) entry which is preliminary data.</text>
</comment>
<dbReference type="GO" id="GO:0046872">
    <property type="term" value="F:metal ion binding"/>
    <property type="evidence" value="ECO:0007669"/>
    <property type="project" value="UniProtKB-KW"/>
</dbReference>
<dbReference type="InterPro" id="IPR051399">
    <property type="entry name" value="RNA-guided_DNA_endo/Transpos"/>
</dbReference>
<evidence type="ECO:0000313" key="11">
    <source>
        <dbReference type="EMBL" id="KJW13681.1"/>
    </source>
</evidence>
<dbReference type="STRING" id="216463.VC81_01950"/>
<dbReference type="Pfam" id="PF12323">
    <property type="entry name" value="HTH_OrfB_IS605"/>
    <property type="match status" value="1"/>
</dbReference>
<evidence type="ECO:0000259" key="10">
    <source>
        <dbReference type="Pfam" id="PF12323"/>
    </source>
</evidence>
<evidence type="ECO:0000256" key="7">
    <source>
        <dbReference type="ARBA" id="ARBA00023172"/>
    </source>
</evidence>
<evidence type="ECO:0000256" key="3">
    <source>
        <dbReference type="ARBA" id="ARBA00022578"/>
    </source>
</evidence>
<dbReference type="InterPro" id="IPR021027">
    <property type="entry name" value="Transposase_put_HTH"/>
</dbReference>
<comment type="similarity">
    <text evidence="2">In the N-terminal section; belongs to the transposase 2 family.</text>
</comment>
<dbReference type="Proteomes" id="UP000033491">
    <property type="component" value="Unassembled WGS sequence"/>
</dbReference>
<dbReference type="RefSeq" id="WP_045806471.1">
    <property type="nucleotide sequence ID" value="NZ_JZCR01000005.1"/>
</dbReference>
<reference evidence="11 12" key="1">
    <citation type="submission" date="2015-03" db="EMBL/GenBank/DDBJ databases">
        <authorList>
            <person name="Zheng J."/>
            <person name="Ganezle M."/>
        </authorList>
    </citation>
    <scope>NUCLEOTIDE SEQUENCE [LARGE SCALE GENOMIC DNA]</scope>
    <source>
        <strain evidence="11 12">LP38</strain>
    </source>
</reference>
<dbReference type="InterPro" id="IPR010095">
    <property type="entry name" value="Cas12f1-like_TNB"/>
</dbReference>
<protein>
    <submittedName>
        <fullName evidence="11">Transposase</fullName>
    </submittedName>
</protein>